<protein>
    <submittedName>
        <fullName evidence="1">Cysteine-rich CPXCG</fullName>
    </submittedName>
</protein>
<dbReference type="OrthoDB" id="9814566at2"/>
<dbReference type="Pfam" id="PF14255">
    <property type="entry name" value="Zn_ribbon_21"/>
    <property type="match status" value="1"/>
</dbReference>
<reference evidence="1 2" key="1">
    <citation type="submission" date="2016-10" db="EMBL/GenBank/DDBJ databases">
        <authorList>
            <person name="de Groot N.N."/>
        </authorList>
    </citation>
    <scope>NUCLEOTIDE SEQUENCE [LARGE SCALE GENOMIC DNA]</scope>
    <source>
        <strain evidence="1 2">DSM 24956</strain>
    </source>
</reference>
<proteinExistence type="predicted"/>
<dbReference type="EMBL" id="FNNJ01000002">
    <property type="protein sequence ID" value="SDW91129.1"/>
    <property type="molecule type" value="Genomic_DNA"/>
</dbReference>
<keyword evidence="2" id="KW-1185">Reference proteome</keyword>
<gene>
    <name evidence="1" type="ORF">SAMN05444411_102444</name>
</gene>
<evidence type="ECO:0000313" key="1">
    <source>
        <dbReference type="EMBL" id="SDW91129.1"/>
    </source>
</evidence>
<evidence type="ECO:0000313" key="2">
    <source>
        <dbReference type="Proteomes" id="UP000199595"/>
    </source>
</evidence>
<dbReference type="AlphaFoldDB" id="A0A1H2XFV4"/>
<dbReference type="Proteomes" id="UP000199595">
    <property type="component" value="Unassembled WGS sequence"/>
</dbReference>
<dbReference type="STRING" id="762486.SAMN05444411_102444"/>
<dbReference type="RefSeq" id="WP_090121540.1">
    <property type="nucleotide sequence ID" value="NZ_FNNJ01000002.1"/>
</dbReference>
<sequence>MEEHFFQCPYCWEEISMLLDSSVHSQTYIEDCEICCNPIQIKPVFNNNKLASLTIENIEQ</sequence>
<organism evidence="1 2">
    <name type="scientific">Lutibacter oricola</name>
    <dbReference type="NCBI Taxonomy" id="762486"/>
    <lineage>
        <taxon>Bacteria</taxon>
        <taxon>Pseudomonadati</taxon>
        <taxon>Bacteroidota</taxon>
        <taxon>Flavobacteriia</taxon>
        <taxon>Flavobacteriales</taxon>
        <taxon>Flavobacteriaceae</taxon>
        <taxon>Lutibacter</taxon>
    </lineage>
</organism>
<dbReference type="PIRSF" id="PIRSF037225">
    <property type="entry name" value="UCP037225"/>
    <property type="match status" value="1"/>
</dbReference>
<dbReference type="InterPro" id="IPR025990">
    <property type="entry name" value="zinc_ribbon_bacterial"/>
</dbReference>
<accession>A0A1H2XFV4</accession>
<dbReference type="InterPro" id="IPR017143">
    <property type="entry name" value="UCP037225"/>
</dbReference>
<name>A0A1H2XFV4_9FLAO</name>